<keyword evidence="2 3" id="KW-0819">tRNA processing</keyword>
<dbReference type="InterPro" id="IPR014729">
    <property type="entry name" value="Rossmann-like_a/b/a_fold"/>
</dbReference>
<dbReference type="HAMAP" id="MF_03054">
    <property type="entry name" value="CTU2"/>
    <property type="match status" value="1"/>
</dbReference>
<dbReference type="GO" id="GO:0005829">
    <property type="term" value="C:cytosol"/>
    <property type="evidence" value="ECO:0007669"/>
    <property type="project" value="TreeGrafter"/>
</dbReference>
<evidence type="ECO:0000313" key="4">
    <source>
        <dbReference type="Proteomes" id="UP000515154"/>
    </source>
</evidence>
<evidence type="ECO:0000256" key="1">
    <source>
        <dbReference type="ARBA" id="ARBA00022490"/>
    </source>
</evidence>
<comment type="subcellular location">
    <subcellularLocation>
        <location evidence="3">Cytoplasm</location>
    </subcellularLocation>
</comment>
<gene>
    <name evidence="5" type="primary">LOC115221521</name>
</gene>
<dbReference type="GO" id="GO:0016783">
    <property type="term" value="F:sulfurtransferase activity"/>
    <property type="evidence" value="ECO:0007669"/>
    <property type="project" value="TreeGrafter"/>
</dbReference>
<dbReference type="Pfam" id="PF10288">
    <property type="entry name" value="CTU2"/>
    <property type="match status" value="1"/>
</dbReference>
<dbReference type="RefSeq" id="XP_029647585.1">
    <property type="nucleotide sequence ID" value="XM_029791725.2"/>
</dbReference>
<dbReference type="InterPro" id="IPR019407">
    <property type="entry name" value="CTU2"/>
</dbReference>
<dbReference type="PANTHER" id="PTHR20882">
    <property type="entry name" value="CYTOPLASMIC TRNA 2-THIOLATION PROTEIN 2"/>
    <property type="match status" value="1"/>
</dbReference>
<name>A0A6P7TB77_9MOLL</name>
<dbReference type="AlphaFoldDB" id="A0A6P7TB77"/>
<protein>
    <recommendedName>
        <fullName evidence="3">Cytoplasmic tRNA 2-thiolation protein 2</fullName>
    </recommendedName>
</protein>
<dbReference type="Proteomes" id="UP000515154">
    <property type="component" value="Linkage group LG18"/>
</dbReference>
<evidence type="ECO:0000256" key="3">
    <source>
        <dbReference type="HAMAP-Rule" id="MF_03054"/>
    </source>
</evidence>
<dbReference type="GO" id="GO:0000049">
    <property type="term" value="F:tRNA binding"/>
    <property type="evidence" value="ECO:0007669"/>
    <property type="project" value="InterPro"/>
</dbReference>
<dbReference type="Gene3D" id="3.40.50.620">
    <property type="entry name" value="HUPs"/>
    <property type="match status" value="1"/>
</dbReference>
<keyword evidence="4" id="KW-1185">Reference proteome</keyword>
<comment type="function">
    <text evidence="3">Plays a central role in 2-thiolation of mcm(5)S(2)U at tRNA wobble positions of tRNA(Lys), tRNA(Glu) and tRNA(Gln). May act by forming a heterodimer with NCS6/CTU1 that ligates sulfur from thiocarboxylated URM1 onto the uridine of tRNAs at wobble position.</text>
</comment>
<accession>A0A6P7TB77</accession>
<comment type="pathway">
    <text evidence="3">tRNA modification; 5-methoxycarbonylmethyl-2-thiouridine-tRNA biosynthesis.</text>
</comment>
<dbReference type="KEGG" id="osn:115221521"/>
<dbReference type="UniPathway" id="UPA00988"/>
<dbReference type="GO" id="GO:0016779">
    <property type="term" value="F:nucleotidyltransferase activity"/>
    <property type="evidence" value="ECO:0007669"/>
    <property type="project" value="UniProtKB-UniRule"/>
</dbReference>
<organism evidence="4 5">
    <name type="scientific">Octopus sinensis</name>
    <name type="common">East Asian common octopus</name>
    <dbReference type="NCBI Taxonomy" id="2607531"/>
    <lineage>
        <taxon>Eukaryota</taxon>
        <taxon>Metazoa</taxon>
        <taxon>Spiralia</taxon>
        <taxon>Lophotrochozoa</taxon>
        <taxon>Mollusca</taxon>
        <taxon>Cephalopoda</taxon>
        <taxon>Coleoidea</taxon>
        <taxon>Octopodiformes</taxon>
        <taxon>Octopoda</taxon>
        <taxon>Incirrata</taxon>
        <taxon>Octopodidae</taxon>
        <taxon>Octopus</taxon>
    </lineage>
</organism>
<dbReference type="GO" id="GO:0032447">
    <property type="term" value="P:protein urmylation"/>
    <property type="evidence" value="ECO:0007669"/>
    <property type="project" value="UniProtKB-UniRule"/>
</dbReference>
<dbReference type="PANTHER" id="PTHR20882:SF14">
    <property type="entry name" value="CYTOPLASMIC TRNA 2-THIOLATION PROTEIN 2"/>
    <property type="match status" value="1"/>
</dbReference>
<proteinExistence type="inferred from homology"/>
<dbReference type="SUPFAM" id="SSF52402">
    <property type="entry name" value="Adenine nucleotide alpha hydrolases-like"/>
    <property type="match status" value="1"/>
</dbReference>
<dbReference type="GO" id="GO:0002143">
    <property type="term" value="P:tRNA wobble position uridine thiolation"/>
    <property type="evidence" value="ECO:0007669"/>
    <property type="project" value="TreeGrafter"/>
</dbReference>
<reference evidence="5" key="1">
    <citation type="submission" date="2025-08" db="UniProtKB">
        <authorList>
            <consortium name="RefSeq"/>
        </authorList>
    </citation>
    <scope>IDENTIFICATION</scope>
</reference>
<keyword evidence="1 3" id="KW-0963">Cytoplasm</keyword>
<comment type="similarity">
    <text evidence="3">Belongs to the CTU2/NCS2 family.</text>
</comment>
<evidence type="ECO:0000313" key="5">
    <source>
        <dbReference type="RefSeq" id="XP_029647585.1"/>
    </source>
</evidence>
<evidence type="ECO:0000256" key="2">
    <source>
        <dbReference type="ARBA" id="ARBA00022694"/>
    </source>
</evidence>
<sequence length="446" mass="50489">MCSRQGEDENLDEPIRKLKLQNDGSVRLCVKCQENEAKFVIRQNDPFCRDCFLTHVTHKFRSNIGKSKLIRDRDCILLAYSGGPSSSALLHLVKDGLELSKFKKLRFIPEIVYIDEGAALGQSWAQRQEILIQIKEFCERMGMPYYITSLEQVFCPPENSKIKLKLYKNGQGELLQDTELEEKLVNLIRNTKSSTFKEQLIRHLRNDLLDRIARLTGNKMIMVGTGENRLAILMLADIAQGRGAHISLNVGFSDDRNDDILTVRPLKNLTSKEVAMYNNTNNITPVVCYSLTTMGSCNASIERLTEKFVTELHVEYPSTVCNITRTSEKLDVQRNNEVRSKCTLCKGWLDTAVLEASALNALHLSYNLSNGIQEQQVNGEGNCNSNDVDISDHLCFGCRAMAREMNEPDLLPIQMTQPNISLLQKDYIKDFLLEPSNENILNTGDS</sequence>